<evidence type="ECO:0000256" key="1">
    <source>
        <dbReference type="ARBA" id="ARBA00004141"/>
    </source>
</evidence>
<accession>A0ABW4SJF0</accession>
<gene>
    <name evidence="9" type="ORF">ACFSFY_14530</name>
</gene>
<feature type="transmembrane region" description="Helical" evidence="7">
    <location>
        <begin position="12"/>
        <end position="32"/>
    </location>
</feature>
<organism evidence="9 10">
    <name type="scientific">Sporosarcina siberiensis</name>
    <dbReference type="NCBI Taxonomy" id="1365606"/>
    <lineage>
        <taxon>Bacteria</taxon>
        <taxon>Bacillati</taxon>
        <taxon>Bacillota</taxon>
        <taxon>Bacilli</taxon>
        <taxon>Bacillales</taxon>
        <taxon>Caryophanaceae</taxon>
        <taxon>Sporosarcina</taxon>
    </lineage>
</organism>
<keyword evidence="3 9" id="KW-0808">Transferase</keyword>
<keyword evidence="5 7" id="KW-1133">Transmembrane helix</keyword>
<evidence type="ECO:0000256" key="4">
    <source>
        <dbReference type="ARBA" id="ARBA00022692"/>
    </source>
</evidence>
<dbReference type="PANTHER" id="PTHR30576">
    <property type="entry name" value="COLANIC BIOSYNTHESIS UDP-GLUCOSE LIPID CARRIER TRANSFERASE"/>
    <property type="match status" value="1"/>
</dbReference>
<proteinExistence type="inferred from homology"/>
<dbReference type="Proteomes" id="UP001597218">
    <property type="component" value="Unassembled WGS sequence"/>
</dbReference>
<comment type="caution">
    <text evidence="9">The sequence shown here is derived from an EMBL/GenBank/DDBJ whole genome shotgun (WGS) entry which is preliminary data.</text>
</comment>
<keyword evidence="4 7" id="KW-0812">Transmembrane</keyword>
<dbReference type="InterPro" id="IPR017475">
    <property type="entry name" value="EPS_sugar_tfrase"/>
</dbReference>
<comment type="similarity">
    <text evidence="2">Belongs to the bacterial sugar transferase family.</text>
</comment>
<evidence type="ECO:0000256" key="2">
    <source>
        <dbReference type="ARBA" id="ARBA00006464"/>
    </source>
</evidence>
<dbReference type="EMBL" id="JBHUGI010000034">
    <property type="protein sequence ID" value="MFD1929256.1"/>
    <property type="molecule type" value="Genomic_DNA"/>
</dbReference>
<protein>
    <submittedName>
        <fullName evidence="9">Sugar transferase</fullName>
    </submittedName>
</protein>
<feature type="domain" description="Bacterial sugar transferase" evidence="8">
    <location>
        <begin position="6"/>
        <end position="184"/>
    </location>
</feature>
<reference evidence="10" key="1">
    <citation type="journal article" date="2019" name="Int. J. Syst. Evol. Microbiol.">
        <title>The Global Catalogue of Microorganisms (GCM) 10K type strain sequencing project: providing services to taxonomists for standard genome sequencing and annotation.</title>
        <authorList>
            <consortium name="The Broad Institute Genomics Platform"/>
            <consortium name="The Broad Institute Genome Sequencing Center for Infectious Disease"/>
            <person name="Wu L."/>
            <person name="Ma J."/>
        </authorList>
    </citation>
    <scope>NUCLEOTIDE SEQUENCE [LARGE SCALE GENOMIC DNA]</scope>
    <source>
        <strain evidence="10">CGMCC 4.7177</strain>
    </source>
</reference>
<name>A0ABW4SJF0_9BACL</name>
<dbReference type="NCBIfam" id="TIGR03025">
    <property type="entry name" value="EPS_sugtrans"/>
    <property type="match status" value="1"/>
</dbReference>
<evidence type="ECO:0000256" key="5">
    <source>
        <dbReference type="ARBA" id="ARBA00022989"/>
    </source>
</evidence>
<evidence type="ECO:0000256" key="3">
    <source>
        <dbReference type="ARBA" id="ARBA00022679"/>
    </source>
</evidence>
<dbReference type="Pfam" id="PF02397">
    <property type="entry name" value="Bac_transf"/>
    <property type="match status" value="1"/>
</dbReference>
<sequence>MRLILKRLFDLLLSLLLIVLLSPLLLIIGALIKVTSSGPMLFKQERVGRHEKVFKIYKFRSMIQNADKLGAGYYMDGKNDPRITRVGNFLRKTSLDELPEVFNVLKGEMSFVGPRPTLKYQVDKYSDFQKRRLEYPPGITGWAQINGRNEIPWSKRIELDVWYIDNYTLWLDIKILILTLPSVVFSKGISHEQSEKDVDDL</sequence>
<dbReference type="InterPro" id="IPR003362">
    <property type="entry name" value="Bact_transf"/>
</dbReference>
<keyword evidence="10" id="KW-1185">Reference proteome</keyword>
<comment type="subcellular location">
    <subcellularLocation>
        <location evidence="1">Membrane</location>
        <topology evidence="1">Multi-pass membrane protein</topology>
    </subcellularLocation>
</comment>
<evidence type="ECO:0000313" key="10">
    <source>
        <dbReference type="Proteomes" id="UP001597218"/>
    </source>
</evidence>
<dbReference type="PANTHER" id="PTHR30576:SF0">
    <property type="entry name" value="UNDECAPRENYL-PHOSPHATE N-ACETYLGALACTOSAMINYL 1-PHOSPHATE TRANSFERASE-RELATED"/>
    <property type="match status" value="1"/>
</dbReference>
<dbReference type="RefSeq" id="WP_381539245.1">
    <property type="nucleotide sequence ID" value="NZ_JBHUGI010000034.1"/>
</dbReference>
<evidence type="ECO:0000256" key="7">
    <source>
        <dbReference type="SAM" id="Phobius"/>
    </source>
</evidence>
<keyword evidence="6 7" id="KW-0472">Membrane</keyword>
<dbReference type="GO" id="GO:0016740">
    <property type="term" value="F:transferase activity"/>
    <property type="evidence" value="ECO:0007669"/>
    <property type="project" value="UniProtKB-KW"/>
</dbReference>
<evidence type="ECO:0000256" key="6">
    <source>
        <dbReference type="ARBA" id="ARBA00023136"/>
    </source>
</evidence>
<evidence type="ECO:0000259" key="8">
    <source>
        <dbReference type="Pfam" id="PF02397"/>
    </source>
</evidence>
<evidence type="ECO:0000313" key="9">
    <source>
        <dbReference type="EMBL" id="MFD1929256.1"/>
    </source>
</evidence>